<protein>
    <recommendedName>
        <fullName evidence="1">Coenzyme Q-binding protein COQ10 START domain-containing protein</fullName>
    </recommendedName>
</protein>
<dbReference type="Gene3D" id="3.30.530.20">
    <property type="match status" value="1"/>
</dbReference>
<dbReference type="OrthoDB" id="9134299at2"/>
<comment type="caution">
    <text evidence="2">The sequence shown here is derived from an EMBL/GenBank/DDBJ whole genome shotgun (WGS) entry which is preliminary data.</text>
</comment>
<dbReference type="InterPro" id="IPR005031">
    <property type="entry name" value="COQ10_START"/>
</dbReference>
<dbReference type="STRING" id="1912961.BU204_09935"/>
<accession>A0A1Q8CTW0</accession>
<dbReference type="RefSeq" id="WP_075125300.1">
    <property type="nucleotide sequence ID" value="NZ_MSIE01000014.1"/>
</dbReference>
<organism evidence="2 3">
    <name type="scientific">Actinophytocola xanthii</name>
    <dbReference type="NCBI Taxonomy" id="1912961"/>
    <lineage>
        <taxon>Bacteria</taxon>
        <taxon>Bacillati</taxon>
        <taxon>Actinomycetota</taxon>
        <taxon>Actinomycetes</taxon>
        <taxon>Pseudonocardiales</taxon>
        <taxon>Pseudonocardiaceae</taxon>
    </lineage>
</organism>
<keyword evidence="3" id="KW-1185">Reference proteome</keyword>
<dbReference type="Proteomes" id="UP000185596">
    <property type="component" value="Unassembled WGS sequence"/>
</dbReference>
<evidence type="ECO:0000259" key="1">
    <source>
        <dbReference type="Pfam" id="PF03364"/>
    </source>
</evidence>
<name>A0A1Q8CTW0_9PSEU</name>
<proteinExistence type="predicted"/>
<evidence type="ECO:0000313" key="2">
    <source>
        <dbReference type="EMBL" id="OLF17795.1"/>
    </source>
</evidence>
<dbReference type="AlphaFoldDB" id="A0A1Q8CTW0"/>
<reference evidence="2 3" key="1">
    <citation type="submission" date="2016-12" db="EMBL/GenBank/DDBJ databases">
        <title>The draft genome sequence of Actinophytocola sp. 11-183.</title>
        <authorList>
            <person name="Wang W."/>
            <person name="Yuan L."/>
        </authorList>
    </citation>
    <scope>NUCLEOTIDE SEQUENCE [LARGE SCALE GENOMIC DNA]</scope>
    <source>
        <strain evidence="2 3">11-183</strain>
    </source>
</reference>
<evidence type="ECO:0000313" key="3">
    <source>
        <dbReference type="Proteomes" id="UP000185596"/>
    </source>
</evidence>
<dbReference type="Pfam" id="PF03364">
    <property type="entry name" value="Polyketide_cyc"/>
    <property type="match status" value="1"/>
</dbReference>
<dbReference type="SUPFAM" id="SSF55961">
    <property type="entry name" value="Bet v1-like"/>
    <property type="match status" value="1"/>
</dbReference>
<feature type="domain" description="Coenzyme Q-binding protein COQ10 START" evidence="1">
    <location>
        <begin position="14"/>
        <end position="129"/>
    </location>
</feature>
<dbReference type="InterPro" id="IPR023393">
    <property type="entry name" value="START-like_dom_sf"/>
</dbReference>
<sequence>MRNVALTVHIAERDPRTALARIAEFERFPSLAADVRQVEAHEHGTSWVVNFRRGLLRWTERDAVDTGRLRIEFEQSDGDFASFSGSWQLVPGVGGCVVRFTASWDFGIESLAGLMDPIAERVIKRVVRDVLAGLFGVASVLGGGEALTDLDRAA</sequence>
<dbReference type="EMBL" id="MSIE01000014">
    <property type="protein sequence ID" value="OLF17795.1"/>
    <property type="molecule type" value="Genomic_DNA"/>
</dbReference>
<gene>
    <name evidence="2" type="ORF">BU204_09935</name>
</gene>